<dbReference type="Pfam" id="PF13637">
    <property type="entry name" value="Ank_4"/>
    <property type="match status" value="1"/>
</dbReference>
<dbReference type="EMBL" id="ADBJ01000047">
    <property type="protein sequence ID" value="EFA76260.1"/>
    <property type="molecule type" value="Genomic_DNA"/>
</dbReference>
<keyword evidence="3" id="KW-0677">Repeat</keyword>
<dbReference type="InParanoid" id="D3BPX7"/>
<dbReference type="InterPro" id="IPR001293">
    <property type="entry name" value="Znf_TRAF"/>
</dbReference>
<dbReference type="PROSITE" id="PS50297">
    <property type="entry name" value="ANK_REP_REGION"/>
    <property type="match status" value="1"/>
</dbReference>
<dbReference type="PANTHER" id="PTHR24198">
    <property type="entry name" value="ANKYRIN REPEAT AND PROTEIN KINASE DOMAIN-CONTAINING PROTEIN"/>
    <property type="match status" value="1"/>
</dbReference>
<dbReference type="RefSeq" id="XP_020428393.1">
    <property type="nucleotide sequence ID" value="XM_020580808.1"/>
</dbReference>
<evidence type="ECO:0000259" key="9">
    <source>
        <dbReference type="PROSITE" id="PS50145"/>
    </source>
</evidence>
<dbReference type="GeneID" id="31365493"/>
<feature type="zinc finger region" description="TRAF-type" evidence="8">
    <location>
        <begin position="984"/>
        <end position="1020"/>
    </location>
</feature>
<dbReference type="InterPro" id="IPR001810">
    <property type="entry name" value="F-box_dom"/>
</dbReference>
<sequence length="1245" mass="142523">MDSLPVETLLLIFKQFNVRDLLNLSCTCRYYLEVASDEKLWRNLYELDFIIKDKSKKTNSNNNISLDELLLSLDHPSPIISTNKFSKQQQRNNEIHDIIPTNGWKNEYKKKSIKFKSKEGVNIKWLLDMHVKMNIYIKNLENLMIRAVESERPELLKCLLKYSRDYSANPLVGNKCLTKNYLRLVYDSCLNNDISINNTVSSAGSNVFTTGLLLVGKSPKLSTTDVIHSEISYHPRAYKLNLQTISLLIDKIVSQLTLFLCAQTGNVSCLQELIQVDHGSILLSKVTGIWDYGDEINGLSMLARKTIKPSYHITTMYSYANSNNSNSNSNNNNVDVESILKVLDVDLSRHAMIGKSLKPFAQQWDPEWSSFTPLHWAAYGGYVSSLKVLLKFGARLSALTSRGRTALDIARDNLHTPAVTYLEKQLAKQIKLSDFDQLKEMVKQGDSIGVNHFMNSYLFEKDVTVIGNQSIVMDLLRFTIVQNQPNIFVMLYNTLLPNNNSTPIESLTVDQDENTLLHVACTLGRVECCKLILERCANVDVFNRVLQSPLMLAIVHKQYPLVPLLLNSYASPILRGWKGMSALMLAADSDPETFEQLLNDQRLNLSDRNYDGQTIVHMIVQRKKTPLENMLLLADLIEASDDPKALYQMPDKYNNQPLHLATKSGNLPILNYLLSSPFVDGKTKSDVYKQIKSRADSNQDVVQCFEQYYHRSNITIPTVATTENVNETRYKNNDIFTRLSSCTIQTDQVADICRNNPTTTNQFSFISTSKLLNTHLVLGKYDVVASLMTYLTHYQIGGILTFLISENEKKLSEIKWFIDRVENEIRTRENANFYSTSMYSIIEKDNRLLLESFESNMSQFPICLETAFKHSSYRCARLLLERYSGPAGSVEEQQATIKQLERCTLKHFDQFKEMAKQFAIPSNAMQFSNNSLYSGYGYGYVTTPTETEMAIAKVADFKEIADNGKQIECQDCHIKVYETNLQDHQIVCLYRLATCPNAQHGCQAGPLPREKLSDHLSRECTYMVCTECDKSLTRAEFFRHIHEKHDTETWTHCVFCNQMLSGFKMSLSDRIIHINNNYNNTLPVFSTSSSEYYHIRNECKSINLQTMKATKQMVQIYHRISLPYFDSSLRNAVLYMASNNNSCQTNTTSSTGFQHLLLSLQILQYWNQRLFKLEIKLNCNEFNFFTFDLDCNYCYHYDDNQNNVFLAIDIESGDEKVLESIFTTDSGVNGFTHTTSIELRLTFQN</sequence>
<organism evidence="11 12">
    <name type="scientific">Heterostelium pallidum (strain ATCC 26659 / Pp 5 / PN500)</name>
    <name type="common">Cellular slime mold</name>
    <name type="synonym">Polysphondylium pallidum</name>
    <dbReference type="NCBI Taxonomy" id="670386"/>
    <lineage>
        <taxon>Eukaryota</taxon>
        <taxon>Amoebozoa</taxon>
        <taxon>Evosea</taxon>
        <taxon>Eumycetozoa</taxon>
        <taxon>Dictyostelia</taxon>
        <taxon>Acytosteliales</taxon>
        <taxon>Acytosteliaceae</taxon>
        <taxon>Heterostelium</taxon>
    </lineage>
</organism>
<comment type="caution">
    <text evidence="11">The sequence shown here is derived from an EMBL/GenBank/DDBJ whole genome shotgun (WGS) entry which is preliminary data.</text>
</comment>
<evidence type="ECO:0000256" key="4">
    <source>
        <dbReference type="ARBA" id="ARBA00022771"/>
    </source>
</evidence>
<dbReference type="STRING" id="670386.D3BPX7"/>
<evidence type="ECO:0000256" key="3">
    <source>
        <dbReference type="ARBA" id="ARBA00022737"/>
    </source>
</evidence>
<dbReference type="GO" id="GO:0008270">
    <property type="term" value="F:zinc ion binding"/>
    <property type="evidence" value="ECO:0007669"/>
    <property type="project" value="UniProtKB-KW"/>
</dbReference>
<dbReference type="SMART" id="SM00256">
    <property type="entry name" value="FBOX"/>
    <property type="match status" value="1"/>
</dbReference>
<proteinExistence type="predicted"/>
<dbReference type="Pfam" id="PF12937">
    <property type="entry name" value="F-box-like"/>
    <property type="match status" value="1"/>
</dbReference>
<evidence type="ECO:0000313" key="11">
    <source>
        <dbReference type="EMBL" id="EFA76260.1"/>
    </source>
</evidence>
<dbReference type="SUPFAM" id="SSF81383">
    <property type="entry name" value="F-box domain"/>
    <property type="match status" value="1"/>
</dbReference>
<feature type="repeat" description="ANK" evidence="7">
    <location>
        <begin position="369"/>
        <end position="401"/>
    </location>
</feature>
<dbReference type="Proteomes" id="UP000001396">
    <property type="component" value="Unassembled WGS sequence"/>
</dbReference>
<evidence type="ECO:0000259" key="10">
    <source>
        <dbReference type="PROSITE" id="PS50181"/>
    </source>
</evidence>
<dbReference type="Pfam" id="PF12796">
    <property type="entry name" value="Ank_2"/>
    <property type="match status" value="2"/>
</dbReference>
<accession>D3BPX7</accession>
<dbReference type="InterPro" id="IPR013083">
    <property type="entry name" value="Znf_RING/FYVE/PHD"/>
</dbReference>
<gene>
    <name evidence="11" type="ORF">PPL_10021</name>
</gene>
<keyword evidence="5 8" id="KW-0862">Zinc</keyword>
<feature type="domain" description="TRAF-type" evidence="9">
    <location>
        <begin position="984"/>
        <end position="1020"/>
    </location>
</feature>
<keyword evidence="6 7" id="KW-0040">ANK repeat</keyword>
<dbReference type="SMART" id="SM00248">
    <property type="entry name" value="ANK"/>
    <property type="match status" value="9"/>
</dbReference>
<comment type="function">
    <text evidence="1">Probable adapter protein and signal transducer that links members of the tumor necrosis factor receptor family to different signaling pathways by association with the receptor cytoplasmic domain and kinases.</text>
</comment>
<dbReference type="FunCoup" id="D3BPX7">
    <property type="interactions" value="421"/>
</dbReference>
<keyword evidence="12" id="KW-1185">Reference proteome</keyword>
<evidence type="ECO:0000313" key="12">
    <source>
        <dbReference type="Proteomes" id="UP000001396"/>
    </source>
</evidence>
<dbReference type="AlphaFoldDB" id="D3BPX7"/>
<dbReference type="PROSITE" id="PS50088">
    <property type="entry name" value="ANK_REPEAT"/>
    <property type="match status" value="2"/>
</dbReference>
<dbReference type="OMA" id="WSSEYCS"/>
<evidence type="ECO:0000256" key="2">
    <source>
        <dbReference type="ARBA" id="ARBA00022723"/>
    </source>
</evidence>
<dbReference type="PROSITE" id="PS50145">
    <property type="entry name" value="ZF_TRAF"/>
    <property type="match status" value="1"/>
</dbReference>
<reference evidence="11 12" key="1">
    <citation type="journal article" date="2011" name="Genome Res.">
        <title>Phylogeny-wide analysis of social amoeba genomes highlights ancient origins for complex intercellular communication.</title>
        <authorList>
            <person name="Heidel A.J."/>
            <person name="Lawal H.M."/>
            <person name="Felder M."/>
            <person name="Schilde C."/>
            <person name="Helps N.R."/>
            <person name="Tunggal B."/>
            <person name="Rivero F."/>
            <person name="John U."/>
            <person name="Schleicher M."/>
            <person name="Eichinger L."/>
            <person name="Platzer M."/>
            <person name="Noegel A.A."/>
            <person name="Schaap P."/>
            <person name="Gloeckner G."/>
        </authorList>
    </citation>
    <scope>NUCLEOTIDE SEQUENCE [LARGE SCALE GENOMIC DNA]</scope>
    <source>
        <strain evidence="12">ATCC 26659 / Pp 5 / PN500</strain>
    </source>
</reference>
<dbReference type="Gene3D" id="1.25.40.20">
    <property type="entry name" value="Ankyrin repeat-containing domain"/>
    <property type="match status" value="2"/>
</dbReference>
<dbReference type="InterPro" id="IPR036770">
    <property type="entry name" value="Ankyrin_rpt-contain_sf"/>
</dbReference>
<dbReference type="Gene3D" id="3.30.40.10">
    <property type="entry name" value="Zinc/RING finger domain, C3HC4 (zinc finger)"/>
    <property type="match status" value="1"/>
</dbReference>
<feature type="repeat" description="ANK" evidence="7">
    <location>
        <begin position="512"/>
        <end position="544"/>
    </location>
</feature>
<dbReference type="PROSITE" id="PS50181">
    <property type="entry name" value="FBOX"/>
    <property type="match status" value="1"/>
</dbReference>
<evidence type="ECO:0000256" key="8">
    <source>
        <dbReference type="PROSITE-ProRule" id="PRU00207"/>
    </source>
</evidence>
<dbReference type="PANTHER" id="PTHR24198:SF165">
    <property type="entry name" value="ANKYRIN REPEAT-CONTAINING PROTEIN-RELATED"/>
    <property type="match status" value="1"/>
</dbReference>
<dbReference type="SUPFAM" id="SSF48403">
    <property type="entry name" value="Ankyrin repeat"/>
    <property type="match status" value="2"/>
</dbReference>
<dbReference type="InterPro" id="IPR036047">
    <property type="entry name" value="F-box-like_dom_sf"/>
</dbReference>
<protein>
    <submittedName>
        <fullName evidence="11">Ankyrin repeat-containing protein</fullName>
    </submittedName>
</protein>
<evidence type="ECO:0000256" key="6">
    <source>
        <dbReference type="ARBA" id="ARBA00023043"/>
    </source>
</evidence>
<name>D3BPX7_HETP5</name>
<keyword evidence="2 8" id="KW-0479">Metal-binding</keyword>
<dbReference type="Pfam" id="PF15965">
    <property type="entry name" value="zf-TRAF_2"/>
    <property type="match status" value="1"/>
</dbReference>
<dbReference type="Gene3D" id="1.20.1280.50">
    <property type="match status" value="1"/>
</dbReference>
<dbReference type="InterPro" id="IPR002110">
    <property type="entry name" value="Ankyrin_rpt"/>
</dbReference>
<evidence type="ECO:0000256" key="7">
    <source>
        <dbReference type="PROSITE-ProRule" id="PRU00023"/>
    </source>
</evidence>
<keyword evidence="4 8" id="KW-0863">Zinc-finger</keyword>
<evidence type="ECO:0000256" key="5">
    <source>
        <dbReference type="ARBA" id="ARBA00022833"/>
    </source>
</evidence>
<feature type="domain" description="F-box" evidence="10">
    <location>
        <begin position="1"/>
        <end position="44"/>
    </location>
</feature>
<evidence type="ECO:0000256" key="1">
    <source>
        <dbReference type="ARBA" id="ARBA00003051"/>
    </source>
</evidence>